<organism evidence="1 2">
    <name type="scientific">Portunus trituberculatus</name>
    <name type="common">Swimming crab</name>
    <name type="synonym">Neptunus trituberculatus</name>
    <dbReference type="NCBI Taxonomy" id="210409"/>
    <lineage>
        <taxon>Eukaryota</taxon>
        <taxon>Metazoa</taxon>
        <taxon>Ecdysozoa</taxon>
        <taxon>Arthropoda</taxon>
        <taxon>Crustacea</taxon>
        <taxon>Multicrustacea</taxon>
        <taxon>Malacostraca</taxon>
        <taxon>Eumalacostraca</taxon>
        <taxon>Eucarida</taxon>
        <taxon>Decapoda</taxon>
        <taxon>Pleocyemata</taxon>
        <taxon>Brachyura</taxon>
        <taxon>Eubrachyura</taxon>
        <taxon>Portunoidea</taxon>
        <taxon>Portunidae</taxon>
        <taxon>Portuninae</taxon>
        <taxon>Portunus</taxon>
    </lineage>
</organism>
<evidence type="ECO:0000313" key="2">
    <source>
        <dbReference type="Proteomes" id="UP000324222"/>
    </source>
</evidence>
<evidence type="ECO:0000313" key="1">
    <source>
        <dbReference type="EMBL" id="MPC27128.1"/>
    </source>
</evidence>
<keyword evidence="2" id="KW-1185">Reference proteome</keyword>
<name>A0A5B7E038_PORTR</name>
<gene>
    <name evidence="1" type="ORF">E2C01_020291</name>
</gene>
<dbReference type="EMBL" id="VSRR010001696">
    <property type="protein sequence ID" value="MPC27128.1"/>
    <property type="molecule type" value="Genomic_DNA"/>
</dbReference>
<protein>
    <submittedName>
        <fullName evidence="1">Uncharacterized protein</fullName>
    </submittedName>
</protein>
<proteinExistence type="predicted"/>
<reference evidence="1 2" key="1">
    <citation type="submission" date="2019-05" db="EMBL/GenBank/DDBJ databases">
        <title>Another draft genome of Portunus trituberculatus and its Hox gene families provides insights of decapod evolution.</title>
        <authorList>
            <person name="Jeong J.-H."/>
            <person name="Song I."/>
            <person name="Kim S."/>
            <person name="Choi T."/>
            <person name="Kim D."/>
            <person name="Ryu S."/>
            <person name="Kim W."/>
        </authorList>
    </citation>
    <scope>NUCLEOTIDE SEQUENCE [LARGE SCALE GENOMIC DNA]</scope>
    <source>
        <tissue evidence="1">Muscle</tissue>
    </source>
</reference>
<comment type="caution">
    <text evidence="1">The sequence shown here is derived from an EMBL/GenBank/DDBJ whole genome shotgun (WGS) entry which is preliminary data.</text>
</comment>
<sequence>MQPLRAHSPGTRVALQIFTSSAGLSRFSCVVVGVPASDSSAGRPGSYYFVHQWLWPRLDLLSFGGAIILDSISRFSMEPKTQHLPYGFSQTFPEAYKKIIEDDLKGNFLALVTRGTSQSRRLAQTFMDNYSKHRKAGLVRVQEMVLETSAPINNNVLEMINHQAHYHFWAFQPSDKPTALPALLITDTDVYRRSSEVCPHPCTSEAFLTRRRQQAISLTCEGLIHTLLELQAERRPGTTEGSNGSSSLVSVTATWVMIVMAALLY</sequence>
<accession>A0A5B7E038</accession>
<dbReference type="OrthoDB" id="6341206at2759"/>
<dbReference type="AlphaFoldDB" id="A0A5B7E038"/>
<dbReference type="Proteomes" id="UP000324222">
    <property type="component" value="Unassembled WGS sequence"/>
</dbReference>